<dbReference type="PROSITE" id="PS00455">
    <property type="entry name" value="AMP_BINDING"/>
    <property type="match status" value="1"/>
</dbReference>
<dbReference type="SMART" id="SM00824">
    <property type="entry name" value="PKS_TE"/>
    <property type="match status" value="1"/>
</dbReference>
<organism evidence="7 8">
    <name type="scientific">Inquilinus limosus</name>
    <dbReference type="NCBI Taxonomy" id="171674"/>
    <lineage>
        <taxon>Bacteria</taxon>
        <taxon>Pseudomonadati</taxon>
        <taxon>Pseudomonadota</taxon>
        <taxon>Alphaproteobacteria</taxon>
        <taxon>Rhodospirillales</taxon>
        <taxon>Rhodospirillaceae</taxon>
        <taxon>Inquilinus</taxon>
    </lineage>
</organism>
<dbReference type="InterPro" id="IPR000873">
    <property type="entry name" value="AMP-dep_synth/lig_dom"/>
</dbReference>
<keyword evidence="4" id="KW-0597">Phosphoprotein</keyword>
<proteinExistence type="inferred from homology"/>
<dbReference type="GO" id="GO:0047527">
    <property type="term" value="F:2,3-dihydroxybenzoate-serine ligase activity"/>
    <property type="evidence" value="ECO:0007669"/>
    <property type="project" value="TreeGrafter"/>
</dbReference>
<dbReference type="PROSITE" id="PS50075">
    <property type="entry name" value="CARRIER"/>
    <property type="match status" value="1"/>
</dbReference>
<dbReference type="Pfam" id="PF13193">
    <property type="entry name" value="AMP-binding_C"/>
    <property type="match status" value="1"/>
</dbReference>
<dbReference type="InterPro" id="IPR045851">
    <property type="entry name" value="AMP-bd_C_sf"/>
</dbReference>
<dbReference type="CDD" id="cd19531">
    <property type="entry name" value="LCL_NRPS-like"/>
    <property type="match status" value="1"/>
</dbReference>
<dbReference type="InterPro" id="IPR036736">
    <property type="entry name" value="ACP-like_sf"/>
</dbReference>
<dbReference type="InterPro" id="IPR001242">
    <property type="entry name" value="Condensation_dom"/>
</dbReference>
<dbReference type="Gene3D" id="3.30.559.30">
    <property type="entry name" value="Nonribosomal peptide synthetase, condensation domain"/>
    <property type="match status" value="1"/>
</dbReference>
<dbReference type="InterPro" id="IPR006162">
    <property type="entry name" value="Ppantetheine_attach_site"/>
</dbReference>
<dbReference type="InterPro" id="IPR025110">
    <property type="entry name" value="AMP-bd_C"/>
</dbReference>
<dbReference type="SUPFAM" id="SSF53474">
    <property type="entry name" value="alpha/beta-Hydrolases"/>
    <property type="match status" value="1"/>
</dbReference>
<dbReference type="SUPFAM" id="SSF47336">
    <property type="entry name" value="ACP-like"/>
    <property type="match status" value="1"/>
</dbReference>
<dbReference type="GO" id="GO:0005829">
    <property type="term" value="C:cytosol"/>
    <property type="evidence" value="ECO:0007669"/>
    <property type="project" value="TreeGrafter"/>
</dbReference>
<dbReference type="EMBL" id="NHON01000108">
    <property type="protein sequence ID" value="OWJ60853.1"/>
    <property type="molecule type" value="Genomic_DNA"/>
</dbReference>
<dbReference type="Pfam" id="PF00668">
    <property type="entry name" value="Condensation"/>
    <property type="match status" value="1"/>
</dbReference>
<protein>
    <submittedName>
        <fullName evidence="7">Non-ribosomal peptide synthetase</fullName>
    </submittedName>
</protein>
<dbReference type="InterPro" id="IPR020845">
    <property type="entry name" value="AMP-binding_CS"/>
</dbReference>
<feature type="region of interest" description="Disordered" evidence="5">
    <location>
        <begin position="983"/>
        <end position="1002"/>
    </location>
</feature>
<dbReference type="PROSITE" id="PS00012">
    <property type="entry name" value="PHOSPHOPANTETHEINE"/>
    <property type="match status" value="1"/>
</dbReference>
<dbReference type="GO" id="GO:0009366">
    <property type="term" value="C:enterobactin synthetase complex"/>
    <property type="evidence" value="ECO:0007669"/>
    <property type="project" value="TreeGrafter"/>
</dbReference>
<evidence type="ECO:0000256" key="2">
    <source>
        <dbReference type="ARBA" id="ARBA00006432"/>
    </source>
</evidence>
<dbReference type="NCBIfam" id="TIGR01733">
    <property type="entry name" value="AA-adenyl-dom"/>
    <property type="match status" value="1"/>
</dbReference>
<feature type="domain" description="Carrier" evidence="6">
    <location>
        <begin position="997"/>
        <end position="1075"/>
    </location>
</feature>
<evidence type="ECO:0000259" key="6">
    <source>
        <dbReference type="PROSITE" id="PS50075"/>
    </source>
</evidence>
<comment type="cofactor">
    <cofactor evidence="1">
        <name>pantetheine 4'-phosphate</name>
        <dbReference type="ChEBI" id="CHEBI:47942"/>
    </cofactor>
</comment>
<evidence type="ECO:0000313" key="7">
    <source>
        <dbReference type="EMBL" id="OWJ60853.1"/>
    </source>
</evidence>
<dbReference type="CDD" id="cd05930">
    <property type="entry name" value="A_NRPS"/>
    <property type="match status" value="1"/>
</dbReference>
<dbReference type="InterPro" id="IPR023213">
    <property type="entry name" value="CAT-like_dom_sf"/>
</dbReference>
<dbReference type="GO" id="GO:0031177">
    <property type="term" value="F:phosphopantetheine binding"/>
    <property type="evidence" value="ECO:0007669"/>
    <property type="project" value="TreeGrafter"/>
</dbReference>
<dbReference type="STRING" id="1122125.GCA_000423185_02587"/>
<dbReference type="Pfam" id="PF00550">
    <property type="entry name" value="PP-binding"/>
    <property type="match status" value="1"/>
</dbReference>
<dbReference type="FunFam" id="3.30.300.30:FF:000010">
    <property type="entry name" value="Enterobactin synthetase component F"/>
    <property type="match status" value="1"/>
</dbReference>
<dbReference type="InterPro" id="IPR009081">
    <property type="entry name" value="PP-bd_ACP"/>
</dbReference>
<comment type="caution">
    <text evidence="7">The sequence shown here is derived from an EMBL/GenBank/DDBJ whole genome shotgun (WGS) entry which is preliminary data.</text>
</comment>
<dbReference type="InterPro" id="IPR010071">
    <property type="entry name" value="AA_adenyl_dom"/>
</dbReference>
<evidence type="ECO:0000256" key="5">
    <source>
        <dbReference type="SAM" id="MobiDB-lite"/>
    </source>
</evidence>
<dbReference type="FunFam" id="1.10.1200.10:FF:000005">
    <property type="entry name" value="Nonribosomal peptide synthetase 1"/>
    <property type="match status" value="1"/>
</dbReference>
<evidence type="ECO:0000313" key="8">
    <source>
        <dbReference type="Proteomes" id="UP000196655"/>
    </source>
</evidence>
<dbReference type="Proteomes" id="UP000196655">
    <property type="component" value="Unassembled WGS sequence"/>
</dbReference>
<dbReference type="InterPro" id="IPR029058">
    <property type="entry name" value="AB_hydrolase_fold"/>
</dbReference>
<dbReference type="RefSeq" id="WP_088156521.1">
    <property type="nucleotide sequence ID" value="NZ_NHON01000108.1"/>
</dbReference>
<dbReference type="OrthoDB" id="9770470at2"/>
<dbReference type="SUPFAM" id="SSF56801">
    <property type="entry name" value="Acetyl-CoA synthetase-like"/>
    <property type="match status" value="1"/>
</dbReference>
<evidence type="ECO:0000256" key="1">
    <source>
        <dbReference type="ARBA" id="ARBA00001957"/>
    </source>
</evidence>
<dbReference type="InterPro" id="IPR020802">
    <property type="entry name" value="TesA-like"/>
</dbReference>
<dbReference type="InterPro" id="IPR001031">
    <property type="entry name" value="Thioesterase"/>
</dbReference>
<evidence type="ECO:0000256" key="3">
    <source>
        <dbReference type="ARBA" id="ARBA00022450"/>
    </source>
</evidence>
<dbReference type="Gene3D" id="3.30.559.10">
    <property type="entry name" value="Chloramphenicol acetyltransferase-like domain"/>
    <property type="match status" value="1"/>
</dbReference>
<dbReference type="GO" id="GO:0043041">
    <property type="term" value="P:amino acid activation for nonribosomal peptide biosynthetic process"/>
    <property type="evidence" value="ECO:0007669"/>
    <property type="project" value="TreeGrafter"/>
</dbReference>
<dbReference type="FunFam" id="2.30.38.10:FF:000001">
    <property type="entry name" value="Non-ribosomal peptide synthetase PvdI"/>
    <property type="match status" value="1"/>
</dbReference>
<comment type="similarity">
    <text evidence="2">Belongs to the ATP-dependent AMP-binding enzyme family.</text>
</comment>
<name>A0A211Z6K4_9PROT</name>
<gene>
    <name evidence="7" type="ORF">BWR60_31535</name>
</gene>
<dbReference type="PANTHER" id="PTHR45527:SF1">
    <property type="entry name" value="FATTY ACID SYNTHASE"/>
    <property type="match status" value="1"/>
</dbReference>
<keyword evidence="3" id="KW-0596">Phosphopantetheine</keyword>
<dbReference type="Gene3D" id="2.30.38.10">
    <property type="entry name" value="Luciferase, Domain 3"/>
    <property type="match status" value="1"/>
</dbReference>
<dbReference type="GO" id="GO:0009239">
    <property type="term" value="P:enterobactin biosynthetic process"/>
    <property type="evidence" value="ECO:0007669"/>
    <property type="project" value="TreeGrafter"/>
</dbReference>
<reference evidence="8" key="1">
    <citation type="submission" date="2017-05" db="EMBL/GenBank/DDBJ databases">
        <authorList>
            <person name="Macchi M."/>
            <person name="Festa S."/>
            <person name="Coppotelli B.M."/>
            <person name="Morelli I.S."/>
        </authorList>
    </citation>
    <scope>NUCLEOTIDE SEQUENCE [LARGE SCALE GENOMIC DNA]</scope>
    <source>
        <strain evidence="8">I</strain>
    </source>
</reference>
<evidence type="ECO:0000256" key="4">
    <source>
        <dbReference type="ARBA" id="ARBA00022553"/>
    </source>
</evidence>
<dbReference type="SUPFAM" id="SSF52777">
    <property type="entry name" value="CoA-dependent acyltransferases"/>
    <property type="match status" value="2"/>
</dbReference>
<accession>A0A211Z6K4</accession>
<dbReference type="Pfam" id="PF00501">
    <property type="entry name" value="AMP-binding"/>
    <property type="match status" value="1"/>
</dbReference>
<dbReference type="Gene3D" id="3.40.50.1820">
    <property type="entry name" value="alpha/beta hydrolase"/>
    <property type="match status" value="1"/>
</dbReference>
<dbReference type="Gene3D" id="3.30.300.30">
    <property type="match status" value="1"/>
</dbReference>
<dbReference type="Pfam" id="PF00975">
    <property type="entry name" value="Thioesterase"/>
    <property type="match status" value="1"/>
</dbReference>
<sequence length="1352" mass="144043">MTVDANQIARRFAALAPDRRRAFLDKLAGHGVDFASLPIVPVERGRDLPLSHAQRGLWLTWQRDPASPAYTMAGILSLSGDLDCAALQAAAGDLVARHEALRTTFGIDAEGRPVQRLHAELPPPFLVRDLRAAARPEAESDAFADALARQPFDLEIGPLLRFELHVLGEREHRLVLALHHIVADGWSVGLVTGDLAALYAARRDGAPSGLAPMTLHYADYAAWQRSWLEAGGEARQIEAWKAALGDSHPPLDLPFDRPRPAQRSEAGAAHRLSLSKPVSDGLRALARGRGASTFMAVLALLKLLLARNGAGDDIRIGAPLAHRGRAETHPMIGYFTNVAVLRTVLDQRRGFTALLDQVREGLLATEARIDVPFDMVVEALAPPRQAGVNPLFQVKCTEQDGTPGDGDFAGLAMTLRGLAGGAAHFDLSLDLTDRREGIDLLLAYTTDVFDAATIERLGADLAALAEAVVAAPERRLADLAPAPAPSSAFGPASAAPPADLVAAWRALAAAAPKAIALRHEDRSYTRAELDQASDRLARRLVAGGVRPEDRVALQMGRTPEWGLGLLGVLKAGGAYLPLDPAAPAERRAELVADSGARWLLVDAETPDGFGCEVLRLSLDDDADDASAVLPEPAPDQAGCLIYTSGSTGKPKGVVVTRGGIADYASGVLRVLDLPDGARMAMVSTVAADLGNTVLYGALYGGGELHLVDPARAFDPDRFAEYMAAQRIEVLKIVPSHLQALLQARRPQDALPAHTLVLGGEATGWPLLERIRELAPGCRVVNHYGPTEATVGALCQPAAEAWRAAGTLPIGRPLPDAAAHVLDDHLNPVPAGAAGQLYLGGPGVARGYLGRPDLTAERFVPDPFGAPGSRLYRTGDRVRRLADDSLEFLGRADDQVKIRGYRVEPGEVATALRGLDGVADAAVVALPAEDGRLQLAAYVAAPAGTDLEAVKARLAARLPDYMVPSAWVRLDALPVTANGKLDRKALPAPEAARPAGDPPRGETEQALAALWSGLLGTDAIGRDDNFFALGGDSILSLKLLARIRKQGLAGGKALTLADILNARSLADLATRIAPAPPQGPEVVHLQQGGRGVPLYCLPGLIVNSTEFASMVAALGGDRPVTGFVSHVYTEQRWRGYDMAALAEEFAAHIERTAGGRCALLGWSSGGDLAFETAHRLKGRVAVEFLGLVDVFESVPFRTDRTLSEEERQRAAALLEQWLGRSAMAARWRSLFALMDEAERAALEAYVLAEGDGLPADGPDLTSREFELWAMLDKRLRAARYEYRPLDLPVHVWQAEDSLSQPEPLRDWSLLAPVAALERVAGAVHLDIIHAPDFQSGVREALRRADAVPAVAAQ</sequence>
<keyword evidence="8" id="KW-1185">Reference proteome</keyword>
<dbReference type="PANTHER" id="PTHR45527">
    <property type="entry name" value="NONRIBOSOMAL PEPTIDE SYNTHETASE"/>
    <property type="match status" value="1"/>
</dbReference>
<dbReference type="Gene3D" id="3.40.50.980">
    <property type="match status" value="2"/>
</dbReference>
<dbReference type="Gene3D" id="1.10.1200.10">
    <property type="entry name" value="ACP-like"/>
    <property type="match status" value="1"/>
</dbReference>